<keyword evidence="4" id="KW-1185">Reference proteome</keyword>
<accession>A0AAD9GAQ2</accession>
<feature type="region of interest" description="Disordered" evidence="1">
    <location>
        <begin position="149"/>
        <end position="206"/>
    </location>
</feature>
<dbReference type="GO" id="GO:0006396">
    <property type="term" value="P:RNA processing"/>
    <property type="evidence" value="ECO:0007669"/>
    <property type="project" value="InterPro"/>
</dbReference>
<feature type="domain" description="Wbp11/ELF5/Saf1 N-terminal" evidence="2">
    <location>
        <begin position="2"/>
        <end position="73"/>
    </location>
</feature>
<comment type="caution">
    <text evidence="3">The sequence shown here is derived from an EMBL/GenBank/DDBJ whole genome shotgun (WGS) entry which is preliminary data.</text>
</comment>
<dbReference type="EMBL" id="JAHBMH010000062">
    <property type="protein sequence ID" value="KAK1934924.1"/>
    <property type="molecule type" value="Genomic_DNA"/>
</dbReference>
<feature type="compositionally biased region" description="Pro residues" evidence="1">
    <location>
        <begin position="191"/>
        <end position="201"/>
    </location>
</feature>
<protein>
    <recommendedName>
        <fullName evidence="2">Wbp11/ELF5/Saf1 N-terminal domain-containing protein</fullName>
    </recommendedName>
</protein>
<feature type="compositionally biased region" description="Low complexity" evidence="1">
    <location>
        <begin position="88"/>
        <end position="102"/>
    </location>
</feature>
<dbReference type="Pfam" id="PF09429">
    <property type="entry name" value="Wbp11"/>
    <property type="match status" value="1"/>
</dbReference>
<evidence type="ECO:0000313" key="4">
    <source>
        <dbReference type="Proteomes" id="UP001195914"/>
    </source>
</evidence>
<gene>
    <name evidence="3" type="ORF">X943_003258</name>
</gene>
<feature type="region of interest" description="Disordered" evidence="1">
    <location>
        <begin position="1"/>
        <end position="23"/>
    </location>
</feature>
<organism evidence="3 4">
    <name type="scientific">Babesia divergens</name>
    <dbReference type="NCBI Taxonomy" id="32595"/>
    <lineage>
        <taxon>Eukaryota</taxon>
        <taxon>Sar</taxon>
        <taxon>Alveolata</taxon>
        <taxon>Apicomplexa</taxon>
        <taxon>Aconoidasida</taxon>
        <taxon>Piroplasmida</taxon>
        <taxon>Babesiidae</taxon>
        <taxon>Babesia</taxon>
    </lineage>
</organism>
<dbReference type="Proteomes" id="UP001195914">
    <property type="component" value="Unassembled WGS sequence"/>
</dbReference>
<reference evidence="3" key="2">
    <citation type="submission" date="2021-05" db="EMBL/GenBank/DDBJ databases">
        <authorList>
            <person name="Pain A."/>
        </authorList>
    </citation>
    <scope>NUCLEOTIDE SEQUENCE</scope>
    <source>
        <strain evidence="3">1802A</strain>
    </source>
</reference>
<dbReference type="AlphaFoldDB" id="A0AAD9GAQ2"/>
<proteinExistence type="predicted"/>
<feature type="region of interest" description="Disordered" evidence="1">
    <location>
        <begin position="80"/>
        <end position="127"/>
    </location>
</feature>
<dbReference type="InterPro" id="IPR019007">
    <property type="entry name" value="Wbp11/ELF5/Saf1_N"/>
</dbReference>
<evidence type="ECO:0000313" key="3">
    <source>
        <dbReference type="EMBL" id="KAK1934924.1"/>
    </source>
</evidence>
<name>A0AAD9GAQ2_BABDI</name>
<evidence type="ECO:0000256" key="1">
    <source>
        <dbReference type="SAM" id="MobiDB-lite"/>
    </source>
</evidence>
<evidence type="ECO:0000259" key="2">
    <source>
        <dbReference type="Pfam" id="PF09429"/>
    </source>
</evidence>
<reference evidence="3" key="1">
    <citation type="journal article" date="2014" name="Nucleic Acids Res.">
        <title>The evolutionary dynamics of variant antigen genes in Babesia reveal a history of genomic innovation underlying host-parasite interaction.</title>
        <authorList>
            <person name="Jackson A.P."/>
            <person name="Otto T.D."/>
            <person name="Darby A."/>
            <person name="Ramaprasad A."/>
            <person name="Xia D."/>
            <person name="Echaide I.E."/>
            <person name="Farber M."/>
            <person name="Gahlot S."/>
            <person name="Gamble J."/>
            <person name="Gupta D."/>
            <person name="Gupta Y."/>
            <person name="Jackson L."/>
            <person name="Malandrin L."/>
            <person name="Malas T.B."/>
            <person name="Moussa E."/>
            <person name="Nair M."/>
            <person name="Reid A.J."/>
            <person name="Sanders M."/>
            <person name="Sharma J."/>
            <person name="Tracey A."/>
            <person name="Quail M.A."/>
            <person name="Weir W."/>
            <person name="Wastling J.M."/>
            <person name="Hall N."/>
            <person name="Willadsen P."/>
            <person name="Lingelbach K."/>
            <person name="Shiels B."/>
            <person name="Tait A."/>
            <person name="Berriman M."/>
            <person name="Allred D.R."/>
            <person name="Pain A."/>
        </authorList>
    </citation>
    <scope>NUCLEOTIDE SEQUENCE</scope>
    <source>
        <strain evidence="3">1802A</strain>
    </source>
</reference>
<sequence>MTNPVQAYRKLQKKREKEKLRKNRVEVREAAKLLQEPEKLKKELDQLSHKSIIGRVDGSDALRKEKLEKLWERHEAKLNAASAHLQLSGDSTKTMSKSSSSESESDSDEEPPRCVIEIGGKALPNTKPIKRKLKDDAVGDDFALELLNNVPPLPPRPPDNHTMLQKAKSVVSIPRPPRYHIPQPILHMGMPPAPPPPPPAPVKEKNITGTLSHKEPSEVKAVPLTSYFVPNQLRLARSNNKI</sequence>